<organism evidence="2 3">
    <name type="scientific">Dryococelus australis</name>
    <dbReference type="NCBI Taxonomy" id="614101"/>
    <lineage>
        <taxon>Eukaryota</taxon>
        <taxon>Metazoa</taxon>
        <taxon>Ecdysozoa</taxon>
        <taxon>Arthropoda</taxon>
        <taxon>Hexapoda</taxon>
        <taxon>Insecta</taxon>
        <taxon>Pterygota</taxon>
        <taxon>Neoptera</taxon>
        <taxon>Polyneoptera</taxon>
        <taxon>Phasmatodea</taxon>
        <taxon>Verophasmatodea</taxon>
        <taxon>Anareolatae</taxon>
        <taxon>Phasmatidae</taxon>
        <taxon>Eurycanthinae</taxon>
        <taxon>Dryococelus</taxon>
    </lineage>
</organism>
<keyword evidence="3" id="KW-1185">Reference proteome</keyword>
<evidence type="ECO:0000256" key="1">
    <source>
        <dbReference type="SAM" id="Coils"/>
    </source>
</evidence>
<reference evidence="2 3" key="1">
    <citation type="submission" date="2023-02" db="EMBL/GenBank/DDBJ databases">
        <title>LHISI_Scaffold_Assembly.</title>
        <authorList>
            <person name="Stuart O.P."/>
            <person name="Cleave R."/>
            <person name="Magrath M.J.L."/>
            <person name="Mikheyev A.S."/>
        </authorList>
    </citation>
    <scope>NUCLEOTIDE SEQUENCE [LARGE SCALE GENOMIC DNA]</scope>
    <source>
        <strain evidence="2">Daus_M_001</strain>
        <tissue evidence="2">Leg muscle</tissue>
    </source>
</reference>
<protein>
    <submittedName>
        <fullName evidence="2">Uncharacterized protein</fullName>
    </submittedName>
</protein>
<feature type="coiled-coil region" evidence="1">
    <location>
        <begin position="10"/>
        <end position="44"/>
    </location>
</feature>
<proteinExistence type="predicted"/>
<comment type="caution">
    <text evidence="2">The sequence shown here is derived from an EMBL/GenBank/DDBJ whole genome shotgun (WGS) entry which is preliminary data.</text>
</comment>
<gene>
    <name evidence="2" type="ORF">PR048_011202</name>
</gene>
<accession>A0ABQ9HLP2</accession>
<sequence length="77" mass="9195">MTYIEEQRIARDEEGTLREEEIALKKEERLKKRLELVKKKSIEKIEMKLYEKRGNPVTPVSLQILCLVKLQIISQRL</sequence>
<name>A0ABQ9HLP2_9NEOP</name>
<keyword evidence="1" id="KW-0175">Coiled coil</keyword>
<evidence type="ECO:0000313" key="2">
    <source>
        <dbReference type="EMBL" id="KAJ8885006.1"/>
    </source>
</evidence>
<dbReference type="Proteomes" id="UP001159363">
    <property type="component" value="Chromosome X"/>
</dbReference>
<dbReference type="EMBL" id="JARBHB010000004">
    <property type="protein sequence ID" value="KAJ8885006.1"/>
    <property type="molecule type" value="Genomic_DNA"/>
</dbReference>
<evidence type="ECO:0000313" key="3">
    <source>
        <dbReference type="Proteomes" id="UP001159363"/>
    </source>
</evidence>